<comment type="subcellular location">
    <subcellularLocation>
        <location evidence="1">Cell outer membrane</location>
    </subcellularLocation>
</comment>
<keyword evidence="2" id="KW-1134">Transmembrane beta strand</keyword>
<keyword evidence="8" id="KW-1185">Reference proteome</keyword>
<protein>
    <submittedName>
        <fullName evidence="7">Heavy metal RND efflux outer membrane protein, C zcC family</fullName>
    </submittedName>
</protein>
<dbReference type="eggNOG" id="COG1538">
    <property type="taxonomic scope" value="Bacteria"/>
</dbReference>
<evidence type="ECO:0000256" key="2">
    <source>
        <dbReference type="ARBA" id="ARBA00022452"/>
    </source>
</evidence>
<reference evidence="7 8" key="1">
    <citation type="journal article" date="2013" name="Appl. Environ. Microbiol.">
        <title>The genome of the alga-associated marine flavobacterium Formosa agariphila KMM 3901T reveals a broad potential for degradation of algal polysaccharides.</title>
        <authorList>
            <person name="Mann A.J."/>
            <person name="Hahnke R.L."/>
            <person name="Huang S."/>
            <person name="Werner J."/>
            <person name="Xing P."/>
            <person name="Barbeyron T."/>
            <person name="Huettel B."/>
            <person name="Stueber K."/>
            <person name="Reinhardt R."/>
            <person name="Harder J."/>
            <person name="Gloeckner F.O."/>
            <person name="Amann R.I."/>
            <person name="Teeling H."/>
        </authorList>
    </citation>
    <scope>NUCLEOTIDE SEQUENCE [LARGE SCALE GENOMIC DNA]</scope>
    <source>
        <strain evidence="8">DSM 15362 / KCTC 12365 / LMG 23005 / KMM 3901</strain>
    </source>
</reference>
<dbReference type="HOGENOM" id="CLU_012817_15_0_10"/>
<keyword evidence="5" id="KW-0998">Cell outer membrane</keyword>
<dbReference type="InterPro" id="IPR051906">
    <property type="entry name" value="TolC-like"/>
</dbReference>
<evidence type="ECO:0000313" key="8">
    <source>
        <dbReference type="Proteomes" id="UP000016160"/>
    </source>
</evidence>
<evidence type="ECO:0000256" key="6">
    <source>
        <dbReference type="SAM" id="Phobius"/>
    </source>
</evidence>
<keyword evidence="4 6" id="KW-0472">Membrane</keyword>
<evidence type="ECO:0000313" key="7">
    <source>
        <dbReference type="EMBL" id="CDF78616.1"/>
    </source>
</evidence>
<dbReference type="AlphaFoldDB" id="T2KJL5"/>
<name>T2KJL5_FORAG</name>
<keyword evidence="6" id="KW-1133">Transmembrane helix</keyword>
<sequence length="424" mass="48392">VEEKSKKNRIKRMKIKIKHSVAFGIVWCCFMGIIPTVVAQDLQTLIQLGLQDNPSINKADLQYQIASEQVNEVNELPNTEFGLGYFVSEPETRTGPQKFKVSVNQMLPWFGSITARENYATALADAEYESIAIAQRQLVMSISQNYYELWANQSTQEIMISQKELLDHYKTLALTSIEVGQANAVDVLKLEMRANDIKEQISILQQEYLAIQTDINMDLNREKTVGVTVTSDLKIPDYESLDTVEITDLHPELLQYDKLYESVEQSDQLLAKARAPMIGFGLDYIAIEKRPEPVVDNGKDVLMPMLSVSIPVFNSKYKSQSVQNKIQKETYRAQKAEKRNNLIALLDTAEKNRTAAKISFNTQTKNLEQAKYAQDILLKSYETGIIDFNDVLDIQELQLKYEVSRITAIKSYYQQQTIINYLTQ</sequence>
<evidence type="ECO:0000256" key="4">
    <source>
        <dbReference type="ARBA" id="ARBA00023136"/>
    </source>
</evidence>
<dbReference type="GO" id="GO:0015562">
    <property type="term" value="F:efflux transmembrane transporter activity"/>
    <property type="evidence" value="ECO:0007669"/>
    <property type="project" value="InterPro"/>
</dbReference>
<evidence type="ECO:0000256" key="1">
    <source>
        <dbReference type="ARBA" id="ARBA00004442"/>
    </source>
</evidence>
<dbReference type="EMBL" id="HG315671">
    <property type="protein sequence ID" value="CDF78616.1"/>
    <property type="molecule type" value="Genomic_DNA"/>
</dbReference>
<proteinExistence type="predicted"/>
<dbReference type="STRING" id="1347342.BN863_9040"/>
<keyword evidence="3 6" id="KW-0812">Transmembrane</keyword>
<dbReference type="Proteomes" id="UP000016160">
    <property type="component" value="Chromosome"/>
</dbReference>
<dbReference type="GO" id="GO:0009279">
    <property type="term" value="C:cell outer membrane"/>
    <property type="evidence" value="ECO:0007669"/>
    <property type="project" value="UniProtKB-SubCell"/>
</dbReference>
<evidence type="ECO:0000256" key="5">
    <source>
        <dbReference type="ARBA" id="ARBA00023237"/>
    </source>
</evidence>
<feature type="transmembrane region" description="Helical" evidence="6">
    <location>
        <begin position="21"/>
        <end position="38"/>
    </location>
</feature>
<evidence type="ECO:0000256" key="3">
    <source>
        <dbReference type="ARBA" id="ARBA00022692"/>
    </source>
</evidence>
<dbReference type="GO" id="GO:1990281">
    <property type="term" value="C:efflux pump complex"/>
    <property type="evidence" value="ECO:0007669"/>
    <property type="project" value="TreeGrafter"/>
</dbReference>
<dbReference type="PANTHER" id="PTHR30026:SF20">
    <property type="entry name" value="OUTER MEMBRANE PROTEIN TOLC"/>
    <property type="match status" value="1"/>
</dbReference>
<dbReference type="PANTHER" id="PTHR30026">
    <property type="entry name" value="OUTER MEMBRANE PROTEIN TOLC"/>
    <property type="match status" value="1"/>
</dbReference>
<dbReference type="GO" id="GO:0015288">
    <property type="term" value="F:porin activity"/>
    <property type="evidence" value="ECO:0007669"/>
    <property type="project" value="TreeGrafter"/>
</dbReference>
<gene>
    <name evidence="7" type="ORF">BN863_9040</name>
</gene>
<feature type="non-terminal residue" evidence="7">
    <location>
        <position position="1"/>
    </location>
</feature>
<dbReference type="Gene3D" id="1.20.1600.10">
    <property type="entry name" value="Outer membrane efflux proteins (OEP)"/>
    <property type="match status" value="1"/>
</dbReference>
<dbReference type="PATRIC" id="fig|1347342.6.peg.914"/>
<organism evidence="7 8">
    <name type="scientific">Formosa agariphila (strain DSM 15362 / KCTC 12365 / LMG 23005 / KMM 3901 / M-2Alg 35-1)</name>
    <dbReference type="NCBI Taxonomy" id="1347342"/>
    <lineage>
        <taxon>Bacteria</taxon>
        <taxon>Pseudomonadati</taxon>
        <taxon>Bacteroidota</taxon>
        <taxon>Flavobacteriia</taxon>
        <taxon>Flavobacteriales</taxon>
        <taxon>Flavobacteriaceae</taxon>
        <taxon>Formosa</taxon>
    </lineage>
</organism>
<dbReference type="SUPFAM" id="SSF56954">
    <property type="entry name" value="Outer membrane efflux proteins (OEP)"/>
    <property type="match status" value="1"/>
</dbReference>
<accession>T2KJL5</accession>